<dbReference type="CDD" id="cd07716">
    <property type="entry name" value="RNaseZ_short-form-like_MBL-fold"/>
    <property type="match status" value="1"/>
</dbReference>
<reference evidence="4" key="1">
    <citation type="journal article" date="2019" name="Int. J. Syst. Evol. Microbiol.">
        <title>The Global Catalogue of Microorganisms (GCM) 10K type strain sequencing project: providing services to taxonomists for standard genome sequencing and annotation.</title>
        <authorList>
            <consortium name="The Broad Institute Genomics Platform"/>
            <consortium name="The Broad Institute Genome Sequencing Center for Infectious Disease"/>
            <person name="Wu L."/>
            <person name="Ma J."/>
        </authorList>
    </citation>
    <scope>NUCLEOTIDE SEQUENCE [LARGE SCALE GENOMIC DNA]</scope>
    <source>
        <strain evidence="4">KCTC 42143</strain>
    </source>
</reference>
<sequence>MQLTVLGYWGGYPTKNEGTSSYLLESQGFHLLIDAGSASLISLENHLDPLNLDAVLLTHYHQDHIADVGVLQYTRQLKRMDHDERRAPILPIYGHQEDQENFQRLTMERVTEGIGYQEEEPLTVGPFGIQFMKTLHPVPCFALRITEESTGKVFVFTADSGYLPEFIPFSQDADVLLADTNFFEGMENHRVHMTSIEVARIAKEANVKKLILTHLPQEGDLELLKAQAVNEAPDLPVILAEKDLVIQI</sequence>
<accession>A0ABW4NND9</accession>
<dbReference type="Pfam" id="PF12706">
    <property type="entry name" value="Lactamase_B_2"/>
    <property type="match status" value="1"/>
</dbReference>
<proteinExistence type="predicted"/>
<dbReference type="SMART" id="SM00849">
    <property type="entry name" value="Lactamase_B"/>
    <property type="match status" value="1"/>
</dbReference>
<gene>
    <name evidence="3" type="ORF">ACFSBK_07825</name>
</gene>
<protein>
    <submittedName>
        <fullName evidence="3">MBL fold metallo-hydrolase</fullName>
    </submittedName>
</protein>
<evidence type="ECO:0000256" key="1">
    <source>
        <dbReference type="ARBA" id="ARBA00022833"/>
    </source>
</evidence>
<dbReference type="InterPro" id="IPR001279">
    <property type="entry name" value="Metallo-B-lactamas"/>
</dbReference>
<dbReference type="SUPFAM" id="SSF56281">
    <property type="entry name" value="Metallo-hydrolase/oxidoreductase"/>
    <property type="match status" value="1"/>
</dbReference>
<organism evidence="3 4">
    <name type="scientific">Carnobacterium antarcticum</name>
    <dbReference type="NCBI Taxonomy" id="2126436"/>
    <lineage>
        <taxon>Bacteria</taxon>
        <taxon>Bacillati</taxon>
        <taxon>Bacillota</taxon>
        <taxon>Bacilli</taxon>
        <taxon>Lactobacillales</taxon>
        <taxon>Carnobacteriaceae</taxon>
        <taxon>Carnobacterium</taxon>
    </lineage>
</organism>
<comment type="caution">
    <text evidence="3">The sequence shown here is derived from an EMBL/GenBank/DDBJ whole genome shotgun (WGS) entry which is preliminary data.</text>
</comment>
<evidence type="ECO:0000259" key="2">
    <source>
        <dbReference type="SMART" id="SM00849"/>
    </source>
</evidence>
<keyword evidence="4" id="KW-1185">Reference proteome</keyword>
<dbReference type="RefSeq" id="WP_058920337.1">
    <property type="nucleotide sequence ID" value="NZ_JBHSQC010000025.1"/>
</dbReference>
<dbReference type="EMBL" id="JBHUFF010000013">
    <property type="protein sequence ID" value="MFD1799761.1"/>
    <property type="molecule type" value="Genomic_DNA"/>
</dbReference>
<evidence type="ECO:0000313" key="4">
    <source>
        <dbReference type="Proteomes" id="UP001597285"/>
    </source>
</evidence>
<dbReference type="Gene3D" id="3.60.15.10">
    <property type="entry name" value="Ribonuclease Z/Hydroxyacylglutathione hydrolase-like"/>
    <property type="match status" value="1"/>
</dbReference>
<keyword evidence="1" id="KW-0862">Zinc</keyword>
<name>A0ABW4NND9_9LACT</name>
<dbReference type="Proteomes" id="UP001597285">
    <property type="component" value="Unassembled WGS sequence"/>
</dbReference>
<dbReference type="PANTHER" id="PTHR46018:SF4">
    <property type="entry name" value="METALLO-HYDROLASE YHFI-RELATED"/>
    <property type="match status" value="1"/>
</dbReference>
<feature type="domain" description="Metallo-beta-lactamase" evidence="2">
    <location>
        <begin position="18"/>
        <end position="214"/>
    </location>
</feature>
<evidence type="ECO:0000313" key="3">
    <source>
        <dbReference type="EMBL" id="MFD1799761.1"/>
    </source>
</evidence>
<dbReference type="InterPro" id="IPR036866">
    <property type="entry name" value="RibonucZ/Hydroxyglut_hydro"/>
</dbReference>
<dbReference type="PANTHER" id="PTHR46018">
    <property type="entry name" value="ZINC PHOSPHODIESTERASE ELAC PROTEIN 1"/>
    <property type="match status" value="1"/>
</dbReference>